<evidence type="ECO:0008006" key="3">
    <source>
        <dbReference type="Google" id="ProtNLM"/>
    </source>
</evidence>
<dbReference type="PROSITE" id="PS51318">
    <property type="entry name" value="TAT"/>
    <property type="match status" value="1"/>
</dbReference>
<gene>
    <name evidence="1" type="ORF">LPT13_10480</name>
</gene>
<dbReference type="EMBL" id="JAJMLW010000004">
    <property type="protein sequence ID" value="MCI2242771.1"/>
    <property type="molecule type" value="Genomic_DNA"/>
</dbReference>
<evidence type="ECO:0000313" key="2">
    <source>
        <dbReference type="Proteomes" id="UP001430755"/>
    </source>
</evidence>
<sequence length="173" mass="17743">MDEERQRRRALGASALVAGMLAMAAVAGALGREPPPQPPAATGRAASLARAALGGEEAWADAVPGYREGSAAPDWFAEELFAPEGALASYADEDGRVVGFSFPGSAADCAAMVAEAMGERGWLGVPSGVEGCVTFVRGEGSCRWAMVSCVDVPGGTSVVVQVQRASWGRSSWP</sequence>
<dbReference type="Proteomes" id="UP001430755">
    <property type="component" value="Unassembled WGS sequence"/>
</dbReference>
<protein>
    <recommendedName>
        <fullName evidence="3">Tat pathway signal protein</fullName>
    </recommendedName>
</protein>
<organism evidence="1 2">
    <name type="scientific">Adlercreutzia faecimuris</name>
    <dbReference type="NCBI Taxonomy" id="2897341"/>
    <lineage>
        <taxon>Bacteria</taxon>
        <taxon>Bacillati</taxon>
        <taxon>Actinomycetota</taxon>
        <taxon>Coriobacteriia</taxon>
        <taxon>Eggerthellales</taxon>
        <taxon>Eggerthellaceae</taxon>
        <taxon>Adlercreutzia</taxon>
    </lineage>
</organism>
<dbReference type="InterPro" id="IPR006311">
    <property type="entry name" value="TAT_signal"/>
</dbReference>
<proteinExistence type="predicted"/>
<dbReference type="RefSeq" id="WP_242166298.1">
    <property type="nucleotide sequence ID" value="NZ_JAJMLW010000004.1"/>
</dbReference>
<name>A0ABS9WIR5_9ACTN</name>
<reference evidence="1" key="1">
    <citation type="submission" date="2021-11" db="EMBL/GenBank/DDBJ databases">
        <title>A Novel Adlercreutzia Species, isolated from a Allomyrina dichotoma larva feces.</title>
        <authorList>
            <person name="Suh M.K."/>
        </authorList>
    </citation>
    <scope>NUCLEOTIDE SEQUENCE</scope>
    <source>
        <strain evidence="1">JBNU-10</strain>
    </source>
</reference>
<keyword evidence="2" id="KW-1185">Reference proteome</keyword>
<evidence type="ECO:0000313" key="1">
    <source>
        <dbReference type="EMBL" id="MCI2242771.1"/>
    </source>
</evidence>
<comment type="caution">
    <text evidence="1">The sequence shown here is derived from an EMBL/GenBank/DDBJ whole genome shotgun (WGS) entry which is preliminary data.</text>
</comment>
<accession>A0ABS9WIR5</accession>